<feature type="transmembrane region" description="Helical" evidence="5">
    <location>
        <begin position="327"/>
        <end position="348"/>
    </location>
</feature>
<dbReference type="SUPFAM" id="SSF103473">
    <property type="entry name" value="MFS general substrate transporter"/>
    <property type="match status" value="1"/>
</dbReference>
<feature type="transmembrane region" description="Helical" evidence="5">
    <location>
        <begin position="220"/>
        <end position="240"/>
    </location>
</feature>
<feature type="transmembrane region" description="Helical" evidence="5">
    <location>
        <begin position="167"/>
        <end position="188"/>
    </location>
</feature>
<dbReference type="GO" id="GO:0022857">
    <property type="term" value="F:transmembrane transporter activity"/>
    <property type="evidence" value="ECO:0007669"/>
    <property type="project" value="InterPro"/>
</dbReference>
<feature type="transmembrane region" description="Helical" evidence="5">
    <location>
        <begin position="80"/>
        <end position="98"/>
    </location>
</feature>
<keyword evidence="8" id="KW-1185">Reference proteome</keyword>
<reference evidence="7" key="1">
    <citation type="submission" date="2016-01" db="EMBL/GenBank/DDBJ databases">
        <authorList>
            <person name="Peeters C."/>
        </authorList>
    </citation>
    <scope>NUCLEOTIDE SEQUENCE [LARGE SCALE GENOMIC DNA]</scope>
    <source>
        <strain evidence="7">LMG 22940</strain>
    </source>
</reference>
<dbReference type="PRINTS" id="PR00173">
    <property type="entry name" value="EDTRNSPORT"/>
</dbReference>
<dbReference type="RefSeq" id="WP_087642605.1">
    <property type="nucleotide sequence ID" value="NZ_FCON02000002.1"/>
</dbReference>
<evidence type="ECO:0000256" key="1">
    <source>
        <dbReference type="ARBA" id="ARBA00004141"/>
    </source>
</evidence>
<dbReference type="Gene3D" id="1.20.1250.20">
    <property type="entry name" value="MFS general substrate transporter like domains"/>
    <property type="match status" value="2"/>
</dbReference>
<feature type="transmembrane region" description="Helical" evidence="5">
    <location>
        <begin position="396"/>
        <end position="417"/>
    </location>
</feature>
<dbReference type="InterPro" id="IPR011701">
    <property type="entry name" value="MFS"/>
</dbReference>
<dbReference type="Proteomes" id="UP000054770">
    <property type="component" value="Unassembled WGS sequence"/>
</dbReference>
<feature type="transmembrane region" description="Helical" evidence="5">
    <location>
        <begin position="104"/>
        <end position="128"/>
    </location>
</feature>
<keyword evidence="2 5" id="KW-0812">Transmembrane</keyword>
<dbReference type="AlphaFoldDB" id="A0A158F5D2"/>
<keyword evidence="3 5" id="KW-1133">Transmembrane helix</keyword>
<dbReference type="EMBL" id="FCON02000002">
    <property type="protein sequence ID" value="SAL15066.1"/>
    <property type="molecule type" value="Genomic_DNA"/>
</dbReference>
<dbReference type="InterPro" id="IPR036259">
    <property type="entry name" value="MFS_trans_sf"/>
</dbReference>
<dbReference type="PANTHER" id="PTHR11662:SF450">
    <property type="entry name" value="BLR1003 PROTEIN"/>
    <property type="match status" value="1"/>
</dbReference>
<proteinExistence type="predicted"/>
<evidence type="ECO:0000313" key="8">
    <source>
        <dbReference type="Proteomes" id="UP000054770"/>
    </source>
</evidence>
<evidence type="ECO:0000256" key="4">
    <source>
        <dbReference type="ARBA" id="ARBA00023136"/>
    </source>
</evidence>
<dbReference type="InterPro" id="IPR050382">
    <property type="entry name" value="MFS_Na/Anion_cotransporter"/>
</dbReference>
<feature type="transmembrane region" description="Helical" evidence="5">
    <location>
        <begin position="265"/>
        <end position="283"/>
    </location>
</feature>
<dbReference type="GO" id="GO:0016020">
    <property type="term" value="C:membrane"/>
    <property type="evidence" value="ECO:0007669"/>
    <property type="project" value="UniProtKB-SubCell"/>
</dbReference>
<evidence type="ECO:0000256" key="2">
    <source>
        <dbReference type="ARBA" id="ARBA00022692"/>
    </source>
</evidence>
<feature type="transmembrane region" description="Helical" evidence="5">
    <location>
        <begin position="12"/>
        <end position="38"/>
    </location>
</feature>
<accession>A0A158F5D2</accession>
<dbReference type="OrthoDB" id="4474610at2"/>
<evidence type="ECO:0000256" key="5">
    <source>
        <dbReference type="SAM" id="Phobius"/>
    </source>
</evidence>
<dbReference type="Pfam" id="PF07690">
    <property type="entry name" value="MFS_1"/>
    <property type="match status" value="1"/>
</dbReference>
<keyword evidence="4 5" id="KW-0472">Membrane</keyword>
<feature type="transmembrane region" description="Helical" evidence="5">
    <location>
        <begin position="360"/>
        <end position="384"/>
    </location>
</feature>
<dbReference type="PANTHER" id="PTHR11662">
    <property type="entry name" value="SOLUTE CARRIER FAMILY 17"/>
    <property type="match status" value="1"/>
</dbReference>
<evidence type="ECO:0000256" key="3">
    <source>
        <dbReference type="ARBA" id="ARBA00022989"/>
    </source>
</evidence>
<protein>
    <submittedName>
        <fullName evidence="7">MFS transporter</fullName>
    </submittedName>
</protein>
<comment type="subcellular location">
    <subcellularLocation>
        <location evidence="1">Membrane</location>
        <topology evidence="1">Multi-pass membrane protein</topology>
    </subcellularLocation>
</comment>
<feature type="domain" description="Major facilitator superfamily (MFS) profile" evidence="6">
    <location>
        <begin position="15"/>
        <end position="420"/>
    </location>
</feature>
<evidence type="ECO:0000313" key="7">
    <source>
        <dbReference type="EMBL" id="SAL15066.1"/>
    </source>
</evidence>
<gene>
    <name evidence="7" type="ORF">AWB68_00313</name>
</gene>
<evidence type="ECO:0000259" key="6">
    <source>
        <dbReference type="PROSITE" id="PS50850"/>
    </source>
</evidence>
<feature type="transmembrane region" description="Helical" evidence="5">
    <location>
        <begin position="50"/>
        <end position="73"/>
    </location>
</feature>
<comment type="caution">
    <text evidence="7">The sequence shown here is derived from an EMBL/GenBank/DDBJ whole genome shotgun (WGS) entry which is preliminary data.</text>
</comment>
<sequence length="443" mass="47014">MNDPFRYQPRAAWAMTAMVLFLMLVNFLDKVVLGMVAVPLMAELHLSPATFGLIAGAFYWLFSISAIVVGFLSDRIATRWLLLAMGASWAVLQLPIALAGGAFTILLCRVLLGAAEGPAFPVSVHSLYKWFPDEKRSMPVAVISQGACAGLLLAGLLIPLVSRHWGWRMNFVILAAAGALWSVVWACVAREGQLHERNAQPSTTDICPTAMPLRLPYRRILLDPSALALFLLSFAGYWTLGMSLTWLPAYLEKGLGFGSAEAGRWFALVVVSAMPVTIGMSWLSQRMVRRGATTRRARAQLASLSVLASGLLFIALVATGLPAGQKVVLLALASALAPIAITLGPVMIGEMVPARQCGAVVAVFTAAGNVAGAIAPAVMGRLVQAYGSTDAHGYEAGFLCGAVLLIIASLVGLRWLYPARSKHALMRATVMASPGTLGQADAS</sequence>
<name>A0A158F5D2_9BURK</name>
<feature type="transmembrane region" description="Helical" evidence="5">
    <location>
        <begin position="140"/>
        <end position="161"/>
    </location>
</feature>
<dbReference type="InterPro" id="IPR020846">
    <property type="entry name" value="MFS_dom"/>
</dbReference>
<organism evidence="7 8">
    <name type="scientific">Caballeronia choica</name>
    <dbReference type="NCBI Taxonomy" id="326476"/>
    <lineage>
        <taxon>Bacteria</taxon>
        <taxon>Pseudomonadati</taxon>
        <taxon>Pseudomonadota</taxon>
        <taxon>Betaproteobacteria</taxon>
        <taxon>Burkholderiales</taxon>
        <taxon>Burkholderiaceae</taxon>
        <taxon>Caballeronia</taxon>
    </lineage>
</organism>
<dbReference type="PROSITE" id="PS50850">
    <property type="entry name" value="MFS"/>
    <property type="match status" value="1"/>
</dbReference>
<feature type="transmembrane region" description="Helical" evidence="5">
    <location>
        <begin position="304"/>
        <end position="321"/>
    </location>
</feature>